<dbReference type="Proteomes" id="UP001454086">
    <property type="component" value="Unassembled WGS sequence"/>
</dbReference>
<gene>
    <name evidence="1" type="ORF">WMQ36_22015</name>
</gene>
<accession>A0ABV1DBA8</accession>
<reference evidence="1 2" key="1">
    <citation type="submission" date="2024-03" db="EMBL/GenBank/DDBJ databases">
        <title>Human intestinal bacterial collection.</title>
        <authorList>
            <person name="Pauvert C."/>
            <person name="Hitch T.C.A."/>
            <person name="Clavel T."/>
        </authorList>
    </citation>
    <scope>NUCLEOTIDE SEQUENCE [LARGE SCALE GENOMIC DNA]</scope>
    <source>
        <strain evidence="1 2">CLA-SR-H021</strain>
    </source>
</reference>
<feature type="non-terminal residue" evidence="1">
    <location>
        <position position="146"/>
    </location>
</feature>
<evidence type="ECO:0000313" key="2">
    <source>
        <dbReference type="Proteomes" id="UP001454086"/>
    </source>
</evidence>
<keyword evidence="2" id="KW-1185">Reference proteome</keyword>
<organism evidence="1 2">
    <name type="scientific">Enterocloster hominis</name>
    <name type="common">ex Hitch et al. 2024</name>
    <dbReference type="NCBI Taxonomy" id="1917870"/>
    <lineage>
        <taxon>Bacteria</taxon>
        <taxon>Bacillati</taxon>
        <taxon>Bacillota</taxon>
        <taxon>Clostridia</taxon>
        <taxon>Lachnospirales</taxon>
        <taxon>Lachnospiraceae</taxon>
        <taxon>Enterocloster</taxon>
    </lineage>
</organism>
<dbReference type="Pfam" id="PF14196">
    <property type="entry name" value="ATC_hydrolase"/>
    <property type="match status" value="1"/>
</dbReference>
<dbReference type="InterPro" id="IPR026002">
    <property type="entry name" value="ATC_hydrolase-like"/>
</dbReference>
<evidence type="ECO:0000313" key="1">
    <source>
        <dbReference type="EMBL" id="MEQ2427646.1"/>
    </source>
</evidence>
<dbReference type="GO" id="GO:0016787">
    <property type="term" value="F:hydrolase activity"/>
    <property type="evidence" value="ECO:0007669"/>
    <property type="project" value="UniProtKB-KW"/>
</dbReference>
<proteinExistence type="predicted"/>
<dbReference type="EMBL" id="JBBMFM010000118">
    <property type="protein sequence ID" value="MEQ2427646.1"/>
    <property type="molecule type" value="Genomic_DNA"/>
</dbReference>
<dbReference type="RefSeq" id="WP_349118571.1">
    <property type="nucleotide sequence ID" value="NZ_JBBMFM010000118.1"/>
</dbReference>
<name>A0ABV1DBA8_9FIRM</name>
<protein>
    <submittedName>
        <fullName evidence="1">L-2-amino-thiazoline-4-carboxylic acid hydrolase</fullName>
    </submittedName>
</protein>
<keyword evidence="1" id="KW-0378">Hydrolase</keyword>
<comment type="caution">
    <text evidence="1">The sequence shown here is derived from an EMBL/GenBank/DDBJ whole genome shotgun (WGS) entry which is preliminary data.</text>
</comment>
<sequence length="146" mass="17299">MESDKKKTDGTQDYSQEIDEPVSMYILFARMFSIIARRVEERLGDEGRELMAQSVQEFGEGRGKDIARRARQRGNENDLQNYLVNYDMERSGLFGYENTYGKEEVRQEFDRCIFAETWMKEGQERYGRIYCENIDPSIARGYNERQ</sequence>